<dbReference type="eggNOG" id="ENOG5031EVU">
    <property type="taxonomic scope" value="Bacteria"/>
</dbReference>
<dbReference type="STRING" id="1122169.Lsha_2166"/>
<reference evidence="1 2" key="1">
    <citation type="submission" date="2015-11" db="EMBL/GenBank/DDBJ databases">
        <title>Genomic analysis of 38 Legionella species identifies large and diverse effector repertoires.</title>
        <authorList>
            <person name="Burstein D."/>
            <person name="Amaro F."/>
            <person name="Zusman T."/>
            <person name="Lifshitz Z."/>
            <person name="Cohen O."/>
            <person name="Gilbert J.A."/>
            <person name="Pupko T."/>
            <person name="Shuman H.A."/>
            <person name="Segal G."/>
        </authorList>
    </citation>
    <scope>NUCLEOTIDE SEQUENCE [LARGE SCALE GENOMIC DNA]</scope>
    <source>
        <strain evidence="1 2">ATCC 49655</strain>
    </source>
</reference>
<dbReference type="PATRIC" id="fig|1122169.6.peg.2487"/>
<comment type="caution">
    <text evidence="1">The sequence shown here is derived from an EMBL/GenBank/DDBJ whole genome shotgun (WGS) entry which is preliminary data.</text>
</comment>
<name>A0A0W0YLX1_9GAMM</name>
<protein>
    <submittedName>
        <fullName evidence="1">Uncharacterized protein</fullName>
    </submittedName>
</protein>
<gene>
    <name evidence="1" type="ORF">Lsha_2166</name>
</gene>
<organism evidence="1 2">
    <name type="scientific">Legionella shakespearei DSM 23087</name>
    <dbReference type="NCBI Taxonomy" id="1122169"/>
    <lineage>
        <taxon>Bacteria</taxon>
        <taxon>Pseudomonadati</taxon>
        <taxon>Pseudomonadota</taxon>
        <taxon>Gammaproteobacteria</taxon>
        <taxon>Legionellales</taxon>
        <taxon>Legionellaceae</taxon>
        <taxon>Legionella</taxon>
    </lineage>
</organism>
<accession>A0A0W0YLX1</accession>
<evidence type="ECO:0000313" key="2">
    <source>
        <dbReference type="Proteomes" id="UP000054600"/>
    </source>
</evidence>
<dbReference type="AlphaFoldDB" id="A0A0W0YLX1"/>
<evidence type="ECO:0000313" key="1">
    <source>
        <dbReference type="EMBL" id="KTD57888.1"/>
    </source>
</evidence>
<dbReference type="EMBL" id="LNYW01000059">
    <property type="protein sequence ID" value="KTD57888.1"/>
    <property type="molecule type" value="Genomic_DNA"/>
</dbReference>
<dbReference type="RefSeq" id="WP_018576207.1">
    <property type="nucleotide sequence ID" value="NZ_KB892383.1"/>
</dbReference>
<sequence length="216" mass="23891">MNPNDKIRDQILQWFYDRNASAKSRRGKNGSEAKISEIKKGLKDSFGLSPKEVIANLTYLIDKGWINESEITKTVKTKEGNTIPSSLTWYVISSAGIDKLEAPSDYSENIRYPGINIGGAGSIITIGDGNIVNVNYKPLHDELEKLKQTIANSNLDDNQKLEVSVDIETLKDQLAKNTPDKTIVGYLWTKIEKVAVISGFHDAITKITPLVSGLIQ</sequence>
<dbReference type="OrthoDB" id="9959395at2"/>
<keyword evidence="2" id="KW-1185">Reference proteome</keyword>
<proteinExistence type="predicted"/>
<dbReference type="Proteomes" id="UP000054600">
    <property type="component" value="Unassembled WGS sequence"/>
</dbReference>